<keyword evidence="2" id="KW-0456">Lyase</keyword>
<dbReference type="GO" id="GO:0016829">
    <property type="term" value="F:lyase activity"/>
    <property type="evidence" value="ECO:0007669"/>
    <property type="project" value="UniProtKB-KW"/>
</dbReference>
<accession>D8WZ05</accession>
<dbReference type="InterPro" id="IPR004184">
    <property type="entry name" value="PFL_dom"/>
</dbReference>
<name>D8WZ05_9BACT</name>
<keyword evidence="1 3" id="KW-0556">Organic radical</keyword>
<protein>
    <submittedName>
        <fullName evidence="6">Alkylsuccinate synthase</fullName>
    </submittedName>
</protein>
<feature type="domain" description="PFL" evidence="5">
    <location>
        <begin position="55"/>
        <end position="730"/>
    </location>
</feature>
<gene>
    <name evidence="6" type="primary">assA</name>
</gene>
<dbReference type="PANTHER" id="PTHR43641:SF2">
    <property type="entry name" value="DEHYDRATASE YBIW-RELATED"/>
    <property type="match status" value="1"/>
</dbReference>
<dbReference type="Pfam" id="PF01228">
    <property type="entry name" value="Gly_radical"/>
    <property type="match status" value="1"/>
</dbReference>
<reference evidence="6" key="1">
    <citation type="journal article" date="2010" name="Environ. Sci. Technol.">
        <title>Diversity of benzyl- and alkylsuccinate synthase genes in hydrocarbon-impacted environments and enrichment cultures.</title>
        <authorList>
            <person name="Callaghan A.V."/>
            <person name="Davidova I.A."/>
            <person name="Savage-Ashlock K."/>
            <person name="Parisi V.A."/>
            <person name="Gieg L.M."/>
            <person name="Suflita J.M."/>
            <person name="Kukor J.J."/>
            <person name="Wawrik B."/>
        </authorList>
    </citation>
    <scope>NUCLEOTIDE SEQUENCE</scope>
    <source>
        <strain evidence="6">ALDC</strain>
    </source>
</reference>
<evidence type="ECO:0000256" key="3">
    <source>
        <dbReference type="PROSITE-ProRule" id="PRU00493"/>
    </source>
</evidence>
<dbReference type="InterPro" id="IPR051215">
    <property type="entry name" value="GRE"/>
</dbReference>
<dbReference type="InterPro" id="IPR019777">
    <property type="entry name" value="Form_AcTrfase_GR_CS"/>
</dbReference>
<dbReference type="EMBL" id="GU453656">
    <property type="protein sequence ID" value="ADJ51097.1"/>
    <property type="molecule type" value="Genomic_DNA"/>
</dbReference>
<sequence>MRLTRTPRSAANCKEVIDILLRRIQWAQAAEARQDIEQLKESQQWWKVAEKLRSPRLDYLRKAVWKKGAIGGAYAPGIKIEIMRNILFTESWKENERDPIMMRKAKALAHVWRNIPIFITDHAQLVGYVGSAPNTLGMWPIEGASMVNEEAYNEEGVIPEPEEESLKIMADLNNYWAGNTAIDQVARLLDPEDAVKFMSGAIGWGVPTSAYGYSGKDYEYILTGKRGFEDIMEEIEARLDEAQEIVRGTPGPELLPYYEKIQNWEAMLIVLEAAVDWARRYARLARIIAENFESDPKRKEELLRIAETCERVPAKAPRSLQESLQMDHFIQILARYEAYEGAWPARPDYYHGPFYDKDVNIEKNLTREEALDLVGEFLIRTYEVGGFGPRWGREGLQGITGTWVWTIGGVKPDGTDACNDLTRAFLQAARLVRVANPTFAFRWHPKVPDDIMRECFECIRHGLGYPSMRNDPILVQNAMYWHGHPLEEARTWVHQACMSPCPTTKHGFQPFRMASATANCAKMIEYALFNGYDPVVNMQMGPKTGDARKFKSFDELFEAWVKQMEWLTDTLVRTVNLGRVKDPEFYGRPFLSAISERSVEQGTDIVNPEGERGNSWVTGFTWVENADSLAAVKKLVFDEKKYTMDQLMDALQANWDGYEEMRLDFVRNAPKWGNDDDYVDQIMVRCLEEVARHSKELKDPTGNPWPLLPENVSGNIHYANIVGALPNGRKRGDALYDGGISPGPGLDKKGPTAVLKSCGKFDHVRLGRAFLLNQRLSPTQLKGEQGYQLWKAYMRTWADLGLDHVQFNMVDDATLRAAQKDPEKYQEVIVRVAGYSAHFVDISRKTQDNIIQRTIQGL</sequence>
<dbReference type="PANTHER" id="PTHR43641">
    <property type="entry name" value="FORMATE ACETYLTRANSFERASE 3-RELATED"/>
    <property type="match status" value="1"/>
</dbReference>
<dbReference type="AlphaFoldDB" id="D8WZ05"/>
<evidence type="ECO:0000259" key="5">
    <source>
        <dbReference type="PROSITE" id="PS51554"/>
    </source>
</evidence>
<evidence type="ECO:0000256" key="2">
    <source>
        <dbReference type="ARBA" id="ARBA00023239"/>
    </source>
</evidence>
<organism evidence="6">
    <name type="scientific">Desulfoglaeba alkanexedens</name>
    <dbReference type="NCBI Taxonomy" id="361111"/>
    <lineage>
        <taxon>Bacteria</taxon>
        <taxon>Pseudomonadati</taxon>
        <taxon>Thermodesulfobacteriota</taxon>
        <taxon>Syntrophobacteria</taxon>
        <taxon>Syntrophobacterales</taxon>
        <taxon>Syntrophobacteraceae</taxon>
        <taxon>Desulfoglaeba</taxon>
    </lineage>
</organism>
<dbReference type="PROSITE" id="PS51149">
    <property type="entry name" value="GLY_RADICAL_2"/>
    <property type="match status" value="1"/>
</dbReference>
<dbReference type="Gene3D" id="3.20.70.20">
    <property type="match status" value="1"/>
</dbReference>
<feature type="domain" description="Glycine radical" evidence="4">
    <location>
        <begin position="738"/>
        <end position="858"/>
    </location>
</feature>
<dbReference type="InterPro" id="IPR001150">
    <property type="entry name" value="Gly_radical"/>
</dbReference>
<feature type="modified residue" description="Glycine radical" evidence="3">
    <location>
        <position position="834"/>
    </location>
</feature>
<dbReference type="PROSITE" id="PS00850">
    <property type="entry name" value="GLY_RADICAL_1"/>
    <property type="match status" value="1"/>
</dbReference>
<proteinExistence type="predicted"/>
<evidence type="ECO:0000256" key="1">
    <source>
        <dbReference type="ARBA" id="ARBA00022818"/>
    </source>
</evidence>
<dbReference type="SUPFAM" id="SSF51998">
    <property type="entry name" value="PFL-like glycyl radical enzymes"/>
    <property type="match status" value="1"/>
</dbReference>
<evidence type="ECO:0000259" key="4">
    <source>
        <dbReference type="PROSITE" id="PS51149"/>
    </source>
</evidence>
<dbReference type="PROSITE" id="PS51554">
    <property type="entry name" value="PFL"/>
    <property type="match status" value="1"/>
</dbReference>
<dbReference type="Pfam" id="PF02901">
    <property type="entry name" value="PFL-like"/>
    <property type="match status" value="1"/>
</dbReference>
<evidence type="ECO:0000313" key="6">
    <source>
        <dbReference type="EMBL" id="ADJ51097.1"/>
    </source>
</evidence>
<dbReference type="GO" id="GO:0005829">
    <property type="term" value="C:cytosol"/>
    <property type="evidence" value="ECO:0007669"/>
    <property type="project" value="TreeGrafter"/>
</dbReference>